<dbReference type="EMBL" id="JAOYOD010000001">
    <property type="protein sequence ID" value="MCV9386088.1"/>
    <property type="molecule type" value="Genomic_DNA"/>
</dbReference>
<keyword evidence="1" id="KW-0812">Transmembrane</keyword>
<accession>A0ABT3CQW0</accession>
<keyword evidence="1" id="KW-0472">Membrane</keyword>
<evidence type="ECO:0000313" key="2">
    <source>
        <dbReference type="EMBL" id="MCV9386088.1"/>
    </source>
</evidence>
<reference evidence="2 3" key="1">
    <citation type="submission" date="2022-10" db="EMBL/GenBank/DDBJ databases">
        <title>Comparative genomics and taxonomic characterization of three novel marine species of genus Reichenbachiella exhibiting antioxidant and polysaccharide degradation activities.</title>
        <authorList>
            <person name="Muhammad N."/>
            <person name="Lee Y.-J."/>
            <person name="Ko J."/>
            <person name="Kim S.-G."/>
        </authorList>
    </citation>
    <scope>NUCLEOTIDE SEQUENCE [LARGE SCALE GENOMIC DNA]</scope>
    <source>
        <strain evidence="2 3">ABR2-5</strain>
    </source>
</reference>
<gene>
    <name evidence="2" type="ORF">N7U62_05405</name>
</gene>
<sequence length="203" mass="23912">MFTEYEIETLLELEDVKKAAFELKKDFIKTEAPYLEISDQDFFSLIMMTPTLGIALADGNVSFFEEMRLNRKARKLSQGGYFMIKDPVVFGMKFLLKKYNDWEDKFLKVIRLTMEESFNISSMEKDYDKTATVTQSEYRKAVLDAPYILIRFLVSFFLEEDDDIFSRSTMTRTDYDRMLSIAEKLGLNKVPLFHFFCANFDVH</sequence>
<name>A0ABT3CQW0_9BACT</name>
<protein>
    <submittedName>
        <fullName evidence="2">Uncharacterized protein</fullName>
    </submittedName>
</protein>
<keyword evidence="1" id="KW-1133">Transmembrane helix</keyword>
<dbReference type="RefSeq" id="WP_264136873.1">
    <property type="nucleotide sequence ID" value="NZ_JAOYOD010000001.1"/>
</dbReference>
<keyword evidence="3" id="KW-1185">Reference proteome</keyword>
<evidence type="ECO:0000256" key="1">
    <source>
        <dbReference type="SAM" id="Phobius"/>
    </source>
</evidence>
<evidence type="ECO:0000313" key="3">
    <source>
        <dbReference type="Proteomes" id="UP001300692"/>
    </source>
</evidence>
<dbReference type="Proteomes" id="UP001300692">
    <property type="component" value="Unassembled WGS sequence"/>
</dbReference>
<feature type="transmembrane region" description="Helical" evidence="1">
    <location>
        <begin position="42"/>
        <end position="64"/>
    </location>
</feature>
<comment type="caution">
    <text evidence="2">The sequence shown here is derived from an EMBL/GenBank/DDBJ whole genome shotgun (WGS) entry which is preliminary data.</text>
</comment>
<organism evidence="2 3">
    <name type="scientific">Reichenbachiella ulvae</name>
    <dbReference type="NCBI Taxonomy" id="2980104"/>
    <lineage>
        <taxon>Bacteria</taxon>
        <taxon>Pseudomonadati</taxon>
        <taxon>Bacteroidota</taxon>
        <taxon>Cytophagia</taxon>
        <taxon>Cytophagales</taxon>
        <taxon>Reichenbachiellaceae</taxon>
        <taxon>Reichenbachiella</taxon>
    </lineage>
</organism>
<proteinExistence type="predicted"/>